<dbReference type="InterPro" id="IPR011042">
    <property type="entry name" value="6-blade_b-propeller_TolB-like"/>
</dbReference>
<evidence type="ECO:0000256" key="2">
    <source>
        <dbReference type="ARBA" id="ARBA00022801"/>
    </source>
</evidence>
<accession>A0ABV2RBL8</accession>
<evidence type="ECO:0000256" key="4">
    <source>
        <dbReference type="SAM" id="SignalP"/>
    </source>
</evidence>
<proteinExistence type="predicted"/>
<dbReference type="Gene3D" id="2.120.10.30">
    <property type="entry name" value="TolB, C-terminal domain"/>
    <property type="match status" value="2"/>
</dbReference>
<dbReference type="GO" id="GO:0004177">
    <property type="term" value="F:aminopeptidase activity"/>
    <property type="evidence" value="ECO:0007669"/>
    <property type="project" value="UniProtKB-KW"/>
</dbReference>
<feature type="signal peptide" evidence="4">
    <location>
        <begin position="1"/>
        <end position="27"/>
    </location>
</feature>
<keyword evidence="7" id="KW-1185">Reference proteome</keyword>
<comment type="caution">
    <text evidence="6">The sequence shown here is derived from an EMBL/GenBank/DDBJ whole genome shotgun (WGS) entry which is preliminary data.</text>
</comment>
<name>A0ABV2RBL8_9CAUL</name>
<keyword evidence="6" id="KW-0645">Protease</keyword>
<dbReference type="Pfam" id="PF00326">
    <property type="entry name" value="Peptidase_S9"/>
    <property type="match status" value="1"/>
</dbReference>
<keyword evidence="3" id="KW-0720">Serine protease</keyword>
<dbReference type="InterPro" id="IPR029058">
    <property type="entry name" value="AB_hydrolase_fold"/>
</dbReference>
<feature type="chain" id="PRO_5047379405" evidence="4">
    <location>
        <begin position="28"/>
        <end position="696"/>
    </location>
</feature>
<evidence type="ECO:0000313" key="7">
    <source>
        <dbReference type="Proteomes" id="UP001549313"/>
    </source>
</evidence>
<dbReference type="PANTHER" id="PTHR42776">
    <property type="entry name" value="SERINE PEPTIDASE S9 FAMILY MEMBER"/>
    <property type="match status" value="1"/>
</dbReference>
<dbReference type="SUPFAM" id="SSF82171">
    <property type="entry name" value="DPP6 N-terminal domain-like"/>
    <property type="match status" value="1"/>
</dbReference>
<dbReference type="Pfam" id="PF07676">
    <property type="entry name" value="PD40"/>
    <property type="match status" value="3"/>
</dbReference>
<dbReference type="PANTHER" id="PTHR42776:SF13">
    <property type="entry name" value="DIPEPTIDYL-PEPTIDASE 5"/>
    <property type="match status" value="1"/>
</dbReference>
<evidence type="ECO:0000313" key="6">
    <source>
        <dbReference type="EMBL" id="MET4683969.1"/>
    </source>
</evidence>
<reference evidence="6 7" key="1">
    <citation type="submission" date="2024-06" db="EMBL/GenBank/DDBJ databases">
        <title>Sorghum-associated microbial communities from plants grown in Nebraska, USA.</title>
        <authorList>
            <person name="Schachtman D."/>
        </authorList>
    </citation>
    <scope>NUCLEOTIDE SEQUENCE [LARGE SCALE GENOMIC DNA]</scope>
    <source>
        <strain evidence="6 7">2814</strain>
    </source>
</reference>
<feature type="domain" description="Peptidase S9 prolyl oligopeptidase catalytic" evidence="5">
    <location>
        <begin position="484"/>
        <end position="692"/>
    </location>
</feature>
<keyword evidence="6" id="KW-0031">Aminopeptidase</keyword>
<keyword evidence="1 4" id="KW-0732">Signal</keyword>
<dbReference type="SUPFAM" id="SSF53474">
    <property type="entry name" value="alpha/beta-Hydrolases"/>
    <property type="match status" value="1"/>
</dbReference>
<dbReference type="InterPro" id="IPR011659">
    <property type="entry name" value="WD40"/>
</dbReference>
<keyword evidence="2" id="KW-0378">Hydrolase</keyword>
<organism evidence="6 7">
    <name type="scientific">Brevundimonas faecalis</name>
    <dbReference type="NCBI Taxonomy" id="947378"/>
    <lineage>
        <taxon>Bacteria</taxon>
        <taxon>Pseudomonadati</taxon>
        <taxon>Pseudomonadota</taxon>
        <taxon>Alphaproteobacteria</taxon>
        <taxon>Caulobacterales</taxon>
        <taxon>Caulobacteraceae</taxon>
        <taxon>Brevundimonas</taxon>
    </lineage>
</organism>
<dbReference type="InterPro" id="IPR001375">
    <property type="entry name" value="Peptidase_S9_cat"/>
</dbReference>
<sequence>MGLKMQSRWMLAAAFGALMTAAAPALAQTPAPAAATAPAARAGLGVKELAMMERVGEPRVSPDGRRILYSVRTTDWDGNKGVNALWLVEADGATPPRKLAISEGGVSGARWAPDGQAIYFLSSRGGSNQVWRADREGMAAAQVTTLPIDVSGFRIAEDGRSLILAVSVFTDCSTLQCVKDRLAERAKTGLQAYDRLPLRVFDHWADGRRTHLFSQPLNGSGLAGGEARDLMPGLDADVAAGDGDFTLSRDGRTLVYATQKQGAGEPFTNNSDLYRVALDGGAPVNLTESNKGGDGNPAFSPDGRRLAWLSAPRENVGGDQAVVMIADADGANARRLTDWDRGPSGLTWRSDGRALYAVASDEGQQRLFEIDARTGAVKALTGDGAVNAFHEVGGVLAYAHDSFTAPTQIFVSRNGAEARQATQHNAELLARLDLPEAEPLAFSGWNDETAHGWVFKPAGFVEGRRYPAVYLIHGGPKSPWTESWSYRWNPQVYTAAGYAVVMVNFHGSPGYGQAFTDAINDHWGDRPLEDLQKGWAAALSANPWIDGDRACALGASYGGYMVNTIAGKWNGPWRCLVNHAGVFDVPQLMNAMDIGNFIHEFGGPSWTRKDLYDAFNPETYVADWKKPMLVLHGSKDFRVPMEQGLATFSALQREGIPSRFVHVPDENHWVLKPRTWVDWQQEILDWTARWTAEGRN</sequence>
<dbReference type="EMBL" id="JBEPTF010000002">
    <property type="protein sequence ID" value="MET4683969.1"/>
    <property type="molecule type" value="Genomic_DNA"/>
</dbReference>
<dbReference type="Proteomes" id="UP001549313">
    <property type="component" value="Unassembled WGS sequence"/>
</dbReference>
<evidence type="ECO:0000256" key="3">
    <source>
        <dbReference type="ARBA" id="ARBA00022825"/>
    </source>
</evidence>
<protein>
    <submittedName>
        <fullName evidence="6">Dipeptidyl aminopeptidase/acylaminoacyl peptidase</fullName>
    </submittedName>
</protein>
<evidence type="ECO:0000256" key="1">
    <source>
        <dbReference type="ARBA" id="ARBA00022729"/>
    </source>
</evidence>
<gene>
    <name evidence="6" type="ORF">ABIE19_001899</name>
</gene>
<dbReference type="Gene3D" id="3.40.50.1820">
    <property type="entry name" value="alpha/beta hydrolase"/>
    <property type="match status" value="1"/>
</dbReference>
<evidence type="ECO:0000259" key="5">
    <source>
        <dbReference type="Pfam" id="PF00326"/>
    </source>
</evidence>